<dbReference type="EMBL" id="GBRH01250037">
    <property type="protein sequence ID" value="JAD47858.1"/>
    <property type="molecule type" value="Transcribed_RNA"/>
</dbReference>
<reference evidence="1" key="2">
    <citation type="journal article" date="2015" name="Data Brief">
        <title>Shoot transcriptome of the giant reed, Arundo donax.</title>
        <authorList>
            <person name="Barrero R.A."/>
            <person name="Guerrero F.D."/>
            <person name="Moolhuijzen P."/>
            <person name="Goolsby J.A."/>
            <person name="Tidwell J."/>
            <person name="Bellgard S.E."/>
            <person name="Bellgard M.I."/>
        </authorList>
    </citation>
    <scope>NUCLEOTIDE SEQUENCE</scope>
    <source>
        <tissue evidence="1">Shoot tissue taken approximately 20 cm above the soil surface</tissue>
    </source>
</reference>
<accession>A0A0A9QBR5</accession>
<proteinExistence type="predicted"/>
<sequence>MMSIFPIGFLQLAAFTDHTHHQSDVISSSLLSTAACPVAYLSCWIVAGRRCLCSPIISQDQKDTAERHRRVTPFGQPQRPSNVITTLPVTPNIRIILTSFSWDFNLSSK</sequence>
<evidence type="ECO:0000313" key="1">
    <source>
        <dbReference type="EMBL" id="JAD47858.1"/>
    </source>
</evidence>
<organism evidence="1">
    <name type="scientific">Arundo donax</name>
    <name type="common">Giant reed</name>
    <name type="synonym">Donax arundinaceus</name>
    <dbReference type="NCBI Taxonomy" id="35708"/>
    <lineage>
        <taxon>Eukaryota</taxon>
        <taxon>Viridiplantae</taxon>
        <taxon>Streptophyta</taxon>
        <taxon>Embryophyta</taxon>
        <taxon>Tracheophyta</taxon>
        <taxon>Spermatophyta</taxon>
        <taxon>Magnoliopsida</taxon>
        <taxon>Liliopsida</taxon>
        <taxon>Poales</taxon>
        <taxon>Poaceae</taxon>
        <taxon>PACMAD clade</taxon>
        <taxon>Arundinoideae</taxon>
        <taxon>Arundineae</taxon>
        <taxon>Arundo</taxon>
    </lineage>
</organism>
<reference evidence="1" key="1">
    <citation type="submission" date="2014-09" db="EMBL/GenBank/DDBJ databases">
        <authorList>
            <person name="Magalhaes I.L.F."/>
            <person name="Oliveira U."/>
            <person name="Santos F.R."/>
            <person name="Vidigal T.H.D.A."/>
            <person name="Brescovit A.D."/>
            <person name="Santos A.J."/>
        </authorList>
    </citation>
    <scope>NUCLEOTIDE SEQUENCE</scope>
    <source>
        <tissue evidence="1">Shoot tissue taken approximately 20 cm above the soil surface</tissue>
    </source>
</reference>
<dbReference type="AlphaFoldDB" id="A0A0A9QBR5"/>
<name>A0A0A9QBR5_ARUDO</name>
<protein>
    <submittedName>
        <fullName evidence="1">Uncharacterized protein</fullName>
    </submittedName>
</protein>